<evidence type="ECO:0000256" key="1">
    <source>
        <dbReference type="SAM" id="SignalP"/>
    </source>
</evidence>
<evidence type="ECO:0000313" key="3">
    <source>
        <dbReference type="Proteomes" id="UP001451303"/>
    </source>
</evidence>
<dbReference type="Proteomes" id="UP001451303">
    <property type="component" value="Unassembled WGS sequence"/>
</dbReference>
<feature type="signal peptide" evidence="1">
    <location>
        <begin position="1"/>
        <end position="20"/>
    </location>
</feature>
<organism evidence="2 3">
    <name type="scientific">Neurospora intermedia</name>
    <dbReference type="NCBI Taxonomy" id="5142"/>
    <lineage>
        <taxon>Eukaryota</taxon>
        <taxon>Fungi</taxon>
        <taxon>Dikarya</taxon>
        <taxon>Ascomycota</taxon>
        <taxon>Pezizomycotina</taxon>
        <taxon>Sordariomycetes</taxon>
        <taxon>Sordariomycetidae</taxon>
        <taxon>Sordariales</taxon>
        <taxon>Sordariaceae</taxon>
        <taxon>Neurospora</taxon>
    </lineage>
</organism>
<keyword evidence="3" id="KW-1185">Reference proteome</keyword>
<keyword evidence="1" id="KW-0732">Signal</keyword>
<accession>A0ABR3DPC6</accession>
<proteinExistence type="predicted"/>
<feature type="chain" id="PRO_5047364676" description="Secreted protein" evidence="1">
    <location>
        <begin position="21"/>
        <end position="81"/>
    </location>
</feature>
<dbReference type="EMBL" id="JAVLET010000001">
    <property type="protein sequence ID" value="KAL0474515.1"/>
    <property type="molecule type" value="Genomic_DNA"/>
</dbReference>
<comment type="caution">
    <text evidence="2">The sequence shown here is derived from an EMBL/GenBank/DDBJ whole genome shotgun (WGS) entry which is preliminary data.</text>
</comment>
<sequence length="81" mass="9267">MRRAYIIYVTHFLLLGFVSSDEAGKTIGHEVHAEMESYQPPEYACNPMSSHGLKWTYPHFCRRPSAGVLQCTYDDADINSR</sequence>
<name>A0ABR3DPC6_NEUIN</name>
<protein>
    <recommendedName>
        <fullName evidence="4">Secreted protein</fullName>
    </recommendedName>
</protein>
<evidence type="ECO:0008006" key="4">
    <source>
        <dbReference type="Google" id="ProtNLM"/>
    </source>
</evidence>
<reference evidence="2 3" key="1">
    <citation type="submission" date="2023-09" db="EMBL/GenBank/DDBJ databases">
        <title>Multi-omics analysis of a traditional fermented food reveals byproduct-associated fungal strains for waste-to-food upcycling.</title>
        <authorList>
            <consortium name="Lawrence Berkeley National Laboratory"/>
            <person name="Rekdal V.M."/>
            <person name="Villalobos-Escobedo J.M."/>
            <person name="Rodriguez-Valeron N."/>
            <person name="Garcia M.O."/>
            <person name="Vasquez D.P."/>
            <person name="Damayanti I."/>
            <person name="Sorensen P.M."/>
            <person name="Baidoo E.E."/>
            <person name="De Carvalho A.C."/>
            <person name="Riley R."/>
            <person name="Lipzen A."/>
            <person name="He G."/>
            <person name="Yan M."/>
            <person name="Haridas S."/>
            <person name="Daum C."/>
            <person name="Yoshinaga Y."/>
            <person name="Ng V."/>
            <person name="Grigoriev I.V."/>
            <person name="Munk R."/>
            <person name="Nuraida L."/>
            <person name="Wijaya C.H."/>
            <person name="Morales P.-C."/>
            <person name="Keasling J.D."/>
        </authorList>
    </citation>
    <scope>NUCLEOTIDE SEQUENCE [LARGE SCALE GENOMIC DNA]</scope>
    <source>
        <strain evidence="2 3">FGSC 2613</strain>
    </source>
</reference>
<evidence type="ECO:0000313" key="2">
    <source>
        <dbReference type="EMBL" id="KAL0474515.1"/>
    </source>
</evidence>
<gene>
    <name evidence="2" type="ORF">QR685DRAFT_510069</name>
</gene>